<organism evidence="1 2">
    <name type="scientific">Actinoplanes siamensis</name>
    <dbReference type="NCBI Taxonomy" id="1223317"/>
    <lineage>
        <taxon>Bacteria</taxon>
        <taxon>Bacillati</taxon>
        <taxon>Actinomycetota</taxon>
        <taxon>Actinomycetes</taxon>
        <taxon>Micromonosporales</taxon>
        <taxon>Micromonosporaceae</taxon>
        <taxon>Actinoplanes</taxon>
    </lineage>
</organism>
<comment type="caution">
    <text evidence="1">The sequence shown here is derived from an EMBL/GenBank/DDBJ whole genome shotgun (WGS) entry which is preliminary data.</text>
</comment>
<accession>A0A919TKJ2</accession>
<proteinExistence type="predicted"/>
<evidence type="ECO:0000313" key="1">
    <source>
        <dbReference type="EMBL" id="GIF06096.1"/>
    </source>
</evidence>
<name>A0A919TKJ2_9ACTN</name>
<evidence type="ECO:0008006" key="3">
    <source>
        <dbReference type="Google" id="ProtNLM"/>
    </source>
</evidence>
<reference evidence="1" key="1">
    <citation type="submission" date="2021-01" db="EMBL/GenBank/DDBJ databases">
        <title>Whole genome shotgun sequence of Actinoplanes siamensis NBRC 109076.</title>
        <authorList>
            <person name="Komaki H."/>
            <person name="Tamura T."/>
        </authorList>
    </citation>
    <scope>NUCLEOTIDE SEQUENCE</scope>
    <source>
        <strain evidence="1">NBRC 109076</strain>
    </source>
</reference>
<dbReference type="Proteomes" id="UP000629619">
    <property type="component" value="Unassembled WGS sequence"/>
</dbReference>
<dbReference type="SUPFAM" id="SSF53335">
    <property type="entry name" value="S-adenosyl-L-methionine-dependent methyltransferases"/>
    <property type="match status" value="1"/>
</dbReference>
<protein>
    <recommendedName>
        <fullName evidence="3">Methylase</fullName>
    </recommendedName>
</protein>
<dbReference type="AlphaFoldDB" id="A0A919TKJ2"/>
<dbReference type="EMBL" id="BOMW01000033">
    <property type="protein sequence ID" value="GIF06096.1"/>
    <property type="molecule type" value="Genomic_DNA"/>
</dbReference>
<evidence type="ECO:0000313" key="2">
    <source>
        <dbReference type="Proteomes" id="UP000629619"/>
    </source>
</evidence>
<dbReference type="RefSeq" id="WP_203681157.1">
    <property type="nucleotide sequence ID" value="NZ_BOMW01000033.1"/>
</dbReference>
<sequence>MKPVGAITRGTTNPNRLRRVDNFIAYRCRDLLTAAAVPLVVDLGYGATPVTAVELRSRLAAAVRSDVTVVGLEIDPDRVSAAQPHADPPRLEFRRGGFELAGLAPVVVRAFNVLRQYGEDEVTAAWRQMTGTGALLVEGTCDELGRIATWVVVDGGLPSTLTLSARLPVLEHPLVFAERLPKALIHHNVPGHPVHDLLRALRRAWDTEATPFGPRQRWLATVRRMRAEGWPVLDGPARWRLGELSVPYGCVSA</sequence>
<dbReference type="InterPro" id="IPR029063">
    <property type="entry name" value="SAM-dependent_MTases_sf"/>
</dbReference>
<gene>
    <name evidence="1" type="ORF">Asi03nite_36340</name>
</gene>
<keyword evidence="2" id="KW-1185">Reference proteome</keyword>